<dbReference type="STRING" id="1077947.SAMN05216227_10293"/>
<evidence type="ECO:0000313" key="2">
    <source>
        <dbReference type="EMBL" id="SEN87377.1"/>
    </source>
</evidence>
<name>A0A1H8K3W3_9RHOB</name>
<evidence type="ECO:0000256" key="1">
    <source>
        <dbReference type="SAM" id="MobiDB-lite"/>
    </source>
</evidence>
<feature type="compositionally biased region" description="Polar residues" evidence="1">
    <location>
        <begin position="149"/>
        <end position="167"/>
    </location>
</feature>
<keyword evidence="3" id="KW-1185">Reference proteome</keyword>
<dbReference type="Proteomes" id="UP000183002">
    <property type="component" value="Unassembled WGS sequence"/>
</dbReference>
<dbReference type="RefSeq" id="WP_050521284.1">
    <property type="nucleotide sequence ID" value="NZ_FOCO01000029.1"/>
</dbReference>
<feature type="region of interest" description="Disordered" evidence="1">
    <location>
        <begin position="145"/>
        <end position="167"/>
    </location>
</feature>
<sequence length="167" mass="19252">MSYFSAITAADRILFEGNEVTKIIPLKNDRGGVVTHYQLSVRLPERGIDFRKFSVEEIAHLLECELLIVEKGYHSLARQTDRALQGTDEIFGAKRKQRARIDRITFLCLRMAHYCKMGMPLTPEGIELRRPQLEREYRDHQARMDYGTEKSNSTQSLKPLPANTTLL</sequence>
<protein>
    <submittedName>
        <fullName evidence="2">Uncharacterized protein</fullName>
    </submittedName>
</protein>
<gene>
    <name evidence="2" type="ORF">SAMN05216227_10293</name>
</gene>
<dbReference type="AlphaFoldDB" id="A0A1H8K3W3"/>
<evidence type="ECO:0000313" key="3">
    <source>
        <dbReference type="Proteomes" id="UP000183002"/>
    </source>
</evidence>
<proteinExistence type="predicted"/>
<accession>A0A1H8K3W3</accession>
<organism evidence="2 3">
    <name type="scientific">Pseudorhodobacter antarcticus</name>
    <dbReference type="NCBI Taxonomy" id="1077947"/>
    <lineage>
        <taxon>Bacteria</taxon>
        <taxon>Pseudomonadati</taxon>
        <taxon>Pseudomonadota</taxon>
        <taxon>Alphaproteobacteria</taxon>
        <taxon>Rhodobacterales</taxon>
        <taxon>Paracoccaceae</taxon>
        <taxon>Pseudorhodobacter</taxon>
    </lineage>
</organism>
<reference evidence="2 3" key="1">
    <citation type="submission" date="2016-10" db="EMBL/GenBank/DDBJ databases">
        <authorList>
            <person name="de Groot N.N."/>
        </authorList>
    </citation>
    <scope>NUCLEOTIDE SEQUENCE [LARGE SCALE GENOMIC DNA]</scope>
    <source>
        <strain evidence="2 3">CGMCC 1.10836</strain>
    </source>
</reference>
<dbReference type="EMBL" id="FOCO01000029">
    <property type="protein sequence ID" value="SEN87377.1"/>
    <property type="molecule type" value="Genomic_DNA"/>
</dbReference>